<protein>
    <submittedName>
        <fullName evidence="1">Uncharacterized protein</fullName>
    </submittedName>
</protein>
<dbReference type="Proteomes" id="UP000008332">
    <property type="component" value="Chromosome"/>
</dbReference>
<name>Q21U06_ALBFT</name>
<reference evidence="2" key="1">
    <citation type="submission" date="2006-02" db="EMBL/GenBank/DDBJ databases">
        <title>Complete sequence of chromosome of Rhodoferax ferrireducens DSM 15236.</title>
        <authorList>
            <person name="Copeland A."/>
            <person name="Lucas S."/>
            <person name="Lapidus A."/>
            <person name="Barry K."/>
            <person name="Detter J.C."/>
            <person name="Glavina del Rio T."/>
            <person name="Hammon N."/>
            <person name="Israni S."/>
            <person name="Pitluck S."/>
            <person name="Brettin T."/>
            <person name="Bruce D."/>
            <person name="Han C."/>
            <person name="Tapia R."/>
            <person name="Gilna P."/>
            <person name="Kiss H."/>
            <person name="Schmutz J."/>
            <person name="Larimer F."/>
            <person name="Land M."/>
            <person name="Kyrpides N."/>
            <person name="Ivanova N."/>
            <person name="Richardson P."/>
        </authorList>
    </citation>
    <scope>NUCLEOTIDE SEQUENCE [LARGE SCALE GENOMIC DNA]</scope>
    <source>
        <strain evidence="2">ATCC BAA-621 / DSM 15236 / T118</strain>
    </source>
</reference>
<dbReference type="KEGG" id="rfr:Rfer_3036"/>
<evidence type="ECO:0000313" key="1">
    <source>
        <dbReference type="EMBL" id="ABD70747.1"/>
    </source>
</evidence>
<gene>
    <name evidence="1" type="ordered locus">Rfer_3036</name>
</gene>
<dbReference type="OrthoDB" id="8894809at2"/>
<organism evidence="1 2">
    <name type="scientific">Albidiferax ferrireducens (strain ATCC BAA-621 / DSM 15236 / T118)</name>
    <name type="common">Rhodoferax ferrireducens</name>
    <dbReference type="NCBI Taxonomy" id="338969"/>
    <lineage>
        <taxon>Bacteria</taxon>
        <taxon>Pseudomonadati</taxon>
        <taxon>Pseudomonadota</taxon>
        <taxon>Betaproteobacteria</taxon>
        <taxon>Burkholderiales</taxon>
        <taxon>Comamonadaceae</taxon>
        <taxon>Rhodoferax</taxon>
    </lineage>
</organism>
<keyword evidence="2" id="KW-1185">Reference proteome</keyword>
<accession>Q21U06</accession>
<dbReference type="eggNOG" id="ENOG5030M3A">
    <property type="taxonomic scope" value="Bacteria"/>
</dbReference>
<dbReference type="AlphaFoldDB" id="Q21U06"/>
<sequence length="223" mass="24014">MASSQTRSQPVCSSDDQAAPRVLFERFINADCESCWSDASTPLAPRGALTLDWIVPGRQGDEAALAGAASRDALMRLNALNRDRPDTLRSEETKVHGWPGAALRVAHGPALGGYVGASIELTLPPTQQPPTPMQAWLVLVETLPAGVEGSPVPRNLVRNVFQPTWNMRDALSNSERLSFKDIRSLNIPEGAKSERLRVVGWVQDATGRVSIAAESICPAAEPQ</sequence>
<proteinExistence type="predicted"/>
<dbReference type="HOGENOM" id="CLU_1146383_0_0_4"/>
<dbReference type="EMBL" id="CP000267">
    <property type="protein sequence ID" value="ABD70747.1"/>
    <property type="molecule type" value="Genomic_DNA"/>
</dbReference>
<evidence type="ECO:0000313" key="2">
    <source>
        <dbReference type="Proteomes" id="UP000008332"/>
    </source>
</evidence>
<dbReference type="STRING" id="338969.Rfer_3036"/>